<dbReference type="GO" id="GO:0005615">
    <property type="term" value="C:extracellular space"/>
    <property type="evidence" value="ECO:0007669"/>
    <property type="project" value="UniProtKB-ARBA"/>
</dbReference>
<accession>A0AAV8X576</accession>
<dbReference type="PANTHER" id="PTHR23199:SF12">
    <property type="entry name" value="NEUROTROPHIN 1-RELATED"/>
    <property type="match status" value="1"/>
</dbReference>
<sequence>PQNISEPVPRINGPPRCANGGTFCENFDDYPYRHLKDELQKQEVDKGFFGEDQVPIEPNTRIDDEGAFLCSGTERVIFPKVGKNKNNEWRFIVNQGWEDGYVQGVQVETCKRKGPCNIIGELPQGYTSVCQQKYVYRRLLSLKEDGTFAVDSFQLPSSCCCAYKKDFVPIEPNTRIDDEGTFLCSGTGRVIFPKVGKNKNNEWKFIVNHGWEDGYVQGVQLETCTRRVAPRIHLGLSAEVRLQETAVPKDCTFVVDSFQLPSPCCWAYKDFVGFLRPHFL</sequence>
<evidence type="ECO:0000313" key="6">
    <source>
        <dbReference type="Proteomes" id="UP001162162"/>
    </source>
</evidence>
<evidence type="ECO:0000256" key="2">
    <source>
        <dbReference type="ARBA" id="ARBA00023157"/>
    </source>
</evidence>
<dbReference type="GO" id="GO:0021556">
    <property type="term" value="P:central nervous system formation"/>
    <property type="evidence" value="ECO:0007669"/>
    <property type="project" value="TreeGrafter"/>
</dbReference>
<dbReference type="GO" id="GO:0005121">
    <property type="term" value="F:Toll binding"/>
    <property type="evidence" value="ECO:0007669"/>
    <property type="project" value="TreeGrafter"/>
</dbReference>
<evidence type="ECO:0000313" key="5">
    <source>
        <dbReference type="EMBL" id="KAJ8933677.1"/>
    </source>
</evidence>
<dbReference type="AlphaFoldDB" id="A0AAV8X576"/>
<evidence type="ECO:0000256" key="3">
    <source>
        <dbReference type="ARBA" id="ARBA00023180"/>
    </source>
</evidence>
<organism evidence="5 6">
    <name type="scientific">Aromia moschata</name>
    <dbReference type="NCBI Taxonomy" id="1265417"/>
    <lineage>
        <taxon>Eukaryota</taxon>
        <taxon>Metazoa</taxon>
        <taxon>Ecdysozoa</taxon>
        <taxon>Arthropoda</taxon>
        <taxon>Hexapoda</taxon>
        <taxon>Insecta</taxon>
        <taxon>Pterygota</taxon>
        <taxon>Neoptera</taxon>
        <taxon>Endopterygota</taxon>
        <taxon>Coleoptera</taxon>
        <taxon>Polyphaga</taxon>
        <taxon>Cucujiformia</taxon>
        <taxon>Chrysomeloidea</taxon>
        <taxon>Cerambycidae</taxon>
        <taxon>Cerambycinae</taxon>
        <taxon>Callichromatini</taxon>
        <taxon>Aromia</taxon>
    </lineage>
</organism>
<dbReference type="GO" id="GO:0008083">
    <property type="term" value="F:growth factor activity"/>
    <property type="evidence" value="ECO:0007669"/>
    <property type="project" value="TreeGrafter"/>
</dbReference>
<dbReference type="InterPro" id="IPR052444">
    <property type="entry name" value="Spz/Toll_ligand-like"/>
</dbReference>
<proteinExistence type="predicted"/>
<feature type="domain" description="Spaetzle" evidence="4">
    <location>
        <begin position="68"/>
        <end position="162"/>
    </location>
</feature>
<keyword evidence="3" id="KW-0325">Glycoprotein</keyword>
<dbReference type="Proteomes" id="UP001162162">
    <property type="component" value="Unassembled WGS sequence"/>
</dbReference>
<dbReference type="EMBL" id="JAPWTK010001179">
    <property type="protein sequence ID" value="KAJ8933677.1"/>
    <property type="molecule type" value="Genomic_DNA"/>
</dbReference>
<dbReference type="PANTHER" id="PTHR23199">
    <property type="entry name" value="NEUROTROPHIN 1-RELATED"/>
    <property type="match status" value="1"/>
</dbReference>
<keyword evidence="2" id="KW-1015">Disulfide bond</keyword>
<name>A0AAV8X576_9CUCU</name>
<keyword evidence="6" id="KW-1185">Reference proteome</keyword>
<feature type="non-terminal residue" evidence="5">
    <location>
        <position position="1"/>
    </location>
</feature>
<dbReference type="FunFam" id="2.10.90.10:FF:000056">
    <property type="entry name" value="Protein spaetzle"/>
    <property type="match status" value="1"/>
</dbReference>
<evidence type="ECO:0000256" key="1">
    <source>
        <dbReference type="ARBA" id="ARBA00022729"/>
    </source>
</evidence>
<evidence type="ECO:0000259" key="4">
    <source>
        <dbReference type="Pfam" id="PF16077"/>
    </source>
</evidence>
<dbReference type="InterPro" id="IPR029034">
    <property type="entry name" value="Cystine-knot_cytokine"/>
</dbReference>
<dbReference type="SUPFAM" id="SSF57501">
    <property type="entry name" value="Cystine-knot cytokines"/>
    <property type="match status" value="2"/>
</dbReference>
<reference evidence="5" key="1">
    <citation type="journal article" date="2023" name="Insect Mol. Biol.">
        <title>Genome sequencing provides insights into the evolution of gene families encoding plant cell wall-degrading enzymes in longhorned beetles.</title>
        <authorList>
            <person name="Shin N.R."/>
            <person name="Okamura Y."/>
            <person name="Kirsch R."/>
            <person name="Pauchet Y."/>
        </authorList>
    </citation>
    <scope>NUCLEOTIDE SEQUENCE</scope>
    <source>
        <strain evidence="5">AMC_N1</strain>
    </source>
</reference>
<dbReference type="Gene3D" id="2.10.90.10">
    <property type="entry name" value="Cystine-knot cytokines"/>
    <property type="match status" value="2"/>
</dbReference>
<dbReference type="Pfam" id="PF16077">
    <property type="entry name" value="Spaetzle"/>
    <property type="match status" value="2"/>
</dbReference>
<comment type="caution">
    <text evidence="5">The sequence shown here is derived from an EMBL/GenBank/DDBJ whole genome shotgun (WGS) entry which is preliminary data.</text>
</comment>
<feature type="domain" description="Spaetzle" evidence="4">
    <location>
        <begin position="182"/>
        <end position="226"/>
    </location>
</feature>
<protein>
    <recommendedName>
        <fullName evidence="4">Spaetzle domain-containing protein</fullName>
    </recommendedName>
</protein>
<dbReference type="InterPro" id="IPR032104">
    <property type="entry name" value="Spaetzle"/>
</dbReference>
<keyword evidence="1" id="KW-0732">Signal</keyword>
<gene>
    <name evidence="5" type="ORF">NQ318_009964</name>
</gene>
<dbReference type="GO" id="GO:0045087">
    <property type="term" value="P:innate immune response"/>
    <property type="evidence" value="ECO:0007669"/>
    <property type="project" value="TreeGrafter"/>
</dbReference>